<proteinExistence type="predicted"/>
<keyword evidence="1" id="KW-0472">Membrane</keyword>
<dbReference type="Proteomes" id="UP000516369">
    <property type="component" value="Chromosome"/>
</dbReference>
<keyword evidence="1" id="KW-0812">Transmembrane</keyword>
<name>A0A7H1MZQ1_9PROT</name>
<keyword evidence="1" id="KW-1133">Transmembrane helix</keyword>
<dbReference type="AlphaFoldDB" id="A0A7H1MZQ1"/>
<evidence type="ECO:0000256" key="1">
    <source>
        <dbReference type="SAM" id="Phobius"/>
    </source>
</evidence>
<gene>
    <name evidence="2" type="ORF">HQ394_05670</name>
</gene>
<feature type="transmembrane region" description="Helical" evidence="1">
    <location>
        <begin position="16"/>
        <end position="37"/>
    </location>
</feature>
<reference evidence="2 3" key="1">
    <citation type="submission" date="2020-05" db="EMBL/GenBank/DDBJ databases">
        <title>Complete closed genome sequence of Defluviicoccus vanus.</title>
        <authorList>
            <person name="Bessarab I."/>
            <person name="Arumugam K."/>
            <person name="Maszenan A.M."/>
            <person name="Seviour R.J."/>
            <person name="Williams R.B."/>
        </authorList>
    </citation>
    <scope>NUCLEOTIDE SEQUENCE [LARGE SCALE GENOMIC DNA]</scope>
    <source>
        <strain evidence="2 3">Ben 114</strain>
    </source>
</reference>
<evidence type="ECO:0000313" key="2">
    <source>
        <dbReference type="EMBL" id="QNT68937.1"/>
    </source>
</evidence>
<dbReference type="KEGG" id="dvn:HQ394_05670"/>
<protein>
    <recommendedName>
        <fullName evidence="4">DUF2946 domain-containing protein</fullName>
    </recommendedName>
</protein>
<evidence type="ECO:0008006" key="4">
    <source>
        <dbReference type="Google" id="ProtNLM"/>
    </source>
</evidence>
<organism evidence="2 3">
    <name type="scientific">Defluviicoccus vanus</name>
    <dbReference type="NCBI Taxonomy" id="111831"/>
    <lineage>
        <taxon>Bacteria</taxon>
        <taxon>Pseudomonadati</taxon>
        <taxon>Pseudomonadota</taxon>
        <taxon>Alphaproteobacteria</taxon>
        <taxon>Rhodospirillales</taxon>
        <taxon>Rhodospirillaceae</taxon>
        <taxon>Defluviicoccus</taxon>
    </lineage>
</organism>
<keyword evidence="3" id="KW-1185">Reference proteome</keyword>
<dbReference type="EMBL" id="CP053923">
    <property type="protein sequence ID" value="QNT68937.1"/>
    <property type="molecule type" value="Genomic_DNA"/>
</dbReference>
<dbReference type="RefSeq" id="WP_190262447.1">
    <property type="nucleotide sequence ID" value="NZ_CP053923.1"/>
</dbReference>
<accession>A0A7H1MZQ1</accession>
<dbReference type="InterPro" id="IPR021333">
    <property type="entry name" value="DUF2946"/>
</dbReference>
<sequence length="178" mass="19231">MTPPRTLQAASEDATARLLVLLALLANLLVHLSPLWVPALERSGAEICTAYGLVVVPAPGAVPAGQQEHQQRVKFCPFCAVHAAIALVSTAALLPLTDPWHAAPLPSERSCVTTGRLAGFDRLPRAPSPLLTLPLQPTNIFRFMIRALERLCAEQLSASASQQAAYALRYRRRRLPAT</sequence>
<evidence type="ECO:0000313" key="3">
    <source>
        <dbReference type="Proteomes" id="UP000516369"/>
    </source>
</evidence>
<dbReference type="Pfam" id="PF11162">
    <property type="entry name" value="DUF2946"/>
    <property type="match status" value="1"/>
</dbReference>